<keyword evidence="2" id="KW-1185">Reference proteome</keyword>
<dbReference type="Proteomes" id="UP000321323">
    <property type="component" value="Chromosome"/>
</dbReference>
<accession>A0ABZ1UTJ3</accession>
<dbReference type="EMBL" id="CP136508">
    <property type="protein sequence ID" value="WUR16047.1"/>
    <property type="molecule type" value="Genomic_DNA"/>
</dbReference>
<reference evidence="1 2" key="1">
    <citation type="journal article" date="2019" name="Int. J. Syst. Evol. Microbiol.">
        <title>The Draft Whole-Genome Sequence of the Antibiotic Producer Empedobacter haloabium ATCC 31962 Provides Indications for Its Taxonomic Reclassification.</title>
        <authorList>
            <person name="Miess H."/>
            <person name="Arlt P."/>
            <person name="Apel A.K."/>
            <person name="Weber T."/>
            <person name="Nieselt K."/>
            <person name="Hanssen F."/>
            <person name="Czemmel S."/>
            <person name="Nahnsen S."/>
            <person name="Gross H."/>
        </authorList>
    </citation>
    <scope>NUCLEOTIDE SEQUENCE [LARGE SCALE GENOMIC DNA]</scope>
    <source>
        <strain evidence="1 2">ATCC 31962</strain>
    </source>
</reference>
<evidence type="ECO:0000313" key="2">
    <source>
        <dbReference type="Proteomes" id="UP000321323"/>
    </source>
</evidence>
<proteinExistence type="predicted"/>
<evidence type="ECO:0000313" key="1">
    <source>
        <dbReference type="EMBL" id="WUR16047.1"/>
    </source>
</evidence>
<name>A0ABZ1UTJ3_9BURK</name>
<gene>
    <name evidence="1" type="ORF">E7V67_013370</name>
</gene>
<organism evidence="1 2">
    <name type="scientific">[Empedobacter] haloabium</name>
    <dbReference type="NCBI Taxonomy" id="592317"/>
    <lineage>
        <taxon>Bacteria</taxon>
        <taxon>Pseudomonadati</taxon>
        <taxon>Pseudomonadota</taxon>
        <taxon>Betaproteobacteria</taxon>
        <taxon>Burkholderiales</taxon>
        <taxon>Oxalobacteraceae</taxon>
        <taxon>Telluria group</taxon>
        <taxon>Telluria group incertae sedis</taxon>
    </lineage>
</organism>
<sequence length="163" mass="17935">MTKEENIERPEDDAMVQVLEQLLAEDADITARAVARLHPSIKAASSITRSPMRMDLLSKYQERQASYRRWNGRTKRMSGTEQSAVLAARDSRIAELEAAVQLLTASHVAMLRAVGELGGFSKWAKFYGDYSSVRDKLSALGALPTSTVHPFASPSVSPAEAER</sequence>
<protein>
    <submittedName>
        <fullName evidence="1">Uncharacterized protein</fullName>
    </submittedName>
</protein>